<dbReference type="AlphaFoldDB" id="D1AII3"/>
<dbReference type="GO" id="GO:0000105">
    <property type="term" value="P:L-histidine biosynthetic process"/>
    <property type="evidence" value="ECO:0007669"/>
    <property type="project" value="UniProtKB-UniRule"/>
</dbReference>
<evidence type="ECO:0000256" key="8">
    <source>
        <dbReference type="RuleBase" id="RU366003"/>
    </source>
</evidence>
<gene>
    <name evidence="10" type="ordered locus">Sterm_1709</name>
</gene>
<comment type="similarity">
    <text evidence="2 8">Belongs to the PHP hydrolase family. HisK subfamily.</text>
</comment>
<dbReference type="Gene3D" id="3.20.20.140">
    <property type="entry name" value="Metal-dependent hydrolases"/>
    <property type="match status" value="1"/>
</dbReference>
<protein>
    <recommendedName>
        <fullName evidence="3 8">Histidinol-phosphatase</fullName>
        <shortName evidence="8">HolPase</shortName>
        <ecNumber evidence="3 8">3.1.3.15</ecNumber>
    </recommendedName>
</protein>
<keyword evidence="4 8" id="KW-0028">Amino-acid biosynthesis</keyword>
<proteinExistence type="inferred from homology"/>
<dbReference type="PANTHER" id="PTHR21039">
    <property type="entry name" value="HISTIDINOL PHOSPHATASE-RELATED"/>
    <property type="match status" value="1"/>
</dbReference>
<comment type="catalytic activity">
    <reaction evidence="7 8">
        <text>L-histidinol phosphate + H2O = L-histidinol + phosphate</text>
        <dbReference type="Rhea" id="RHEA:14465"/>
        <dbReference type="ChEBI" id="CHEBI:15377"/>
        <dbReference type="ChEBI" id="CHEBI:43474"/>
        <dbReference type="ChEBI" id="CHEBI:57699"/>
        <dbReference type="ChEBI" id="CHEBI:57980"/>
        <dbReference type="EC" id="3.1.3.15"/>
    </reaction>
</comment>
<dbReference type="InterPro" id="IPR016195">
    <property type="entry name" value="Pol/histidinol_Pase-like"/>
</dbReference>
<reference evidence="11" key="1">
    <citation type="submission" date="2009-09" db="EMBL/GenBank/DDBJ databases">
        <title>The complete chromosome of Sebaldella termitidis ATCC 33386.</title>
        <authorList>
            <consortium name="US DOE Joint Genome Institute (JGI-PGF)"/>
            <person name="Lucas S."/>
            <person name="Copeland A."/>
            <person name="Lapidus A."/>
            <person name="Glavina del Rio T."/>
            <person name="Dalin E."/>
            <person name="Tice H."/>
            <person name="Bruce D."/>
            <person name="Goodwin L."/>
            <person name="Pitluck S."/>
            <person name="Kyrpides N."/>
            <person name="Mavromatis K."/>
            <person name="Ivanova N."/>
            <person name="Mikhailova N."/>
            <person name="Sims D."/>
            <person name="Meincke L."/>
            <person name="Brettin T."/>
            <person name="Detter J.C."/>
            <person name="Han C."/>
            <person name="Larimer F."/>
            <person name="Land M."/>
            <person name="Hauser L."/>
            <person name="Markowitz V."/>
            <person name="Cheng J.F."/>
            <person name="Hugenholtz P."/>
            <person name="Woyke T."/>
            <person name="Wu D."/>
            <person name="Eisen J.A."/>
        </authorList>
    </citation>
    <scope>NUCLEOTIDE SEQUENCE [LARGE SCALE GENOMIC DNA]</scope>
    <source>
        <strain evidence="11">ATCC 33386 / NCTC 11300</strain>
    </source>
</reference>
<keyword evidence="11" id="KW-1185">Reference proteome</keyword>
<dbReference type="RefSeq" id="WP_012861163.1">
    <property type="nucleotide sequence ID" value="NC_013517.1"/>
</dbReference>
<dbReference type="eggNOG" id="COG1387">
    <property type="taxonomic scope" value="Bacteria"/>
</dbReference>
<keyword evidence="5 8" id="KW-0378">Hydrolase</keyword>
<dbReference type="GO" id="GO:0004401">
    <property type="term" value="F:histidinol-phosphatase activity"/>
    <property type="evidence" value="ECO:0007669"/>
    <property type="project" value="UniProtKB-UniRule"/>
</dbReference>
<dbReference type="STRING" id="526218.Sterm_1709"/>
<dbReference type="InterPro" id="IPR010140">
    <property type="entry name" value="Histidinol_P_phosphatase_HisJ"/>
</dbReference>
<dbReference type="EMBL" id="CP001739">
    <property type="protein sequence ID" value="ACZ08567.1"/>
    <property type="molecule type" value="Genomic_DNA"/>
</dbReference>
<evidence type="ECO:0000256" key="2">
    <source>
        <dbReference type="ARBA" id="ARBA00009152"/>
    </source>
</evidence>
<accession>D1AII3</accession>
<evidence type="ECO:0000313" key="10">
    <source>
        <dbReference type="EMBL" id="ACZ08567.1"/>
    </source>
</evidence>
<dbReference type="InterPro" id="IPR004013">
    <property type="entry name" value="PHP_dom"/>
</dbReference>
<dbReference type="Proteomes" id="UP000000845">
    <property type="component" value="Chromosome"/>
</dbReference>
<dbReference type="HOGENOM" id="CLU_054611_2_0_0"/>
<dbReference type="GO" id="GO:0005737">
    <property type="term" value="C:cytoplasm"/>
    <property type="evidence" value="ECO:0007669"/>
    <property type="project" value="TreeGrafter"/>
</dbReference>
<dbReference type="NCBIfam" id="TIGR01856">
    <property type="entry name" value="hisJ_fam"/>
    <property type="match status" value="1"/>
</dbReference>
<feature type="domain" description="PHP" evidence="9">
    <location>
        <begin position="4"/>
        <end position="212"/>
    </location>
</feature>
<comment type="pathway">
    <text evidence="1 8">Amino-acid biosynthesis; L-histidine biosynthesis; L-histidine from 5-phospho-alpha-D-ribose 1-diphosphate: step 8/9.</text>
</comment>
<evidence type="ECO:0000313" key="11">
    <source>
        <dbReference type="Proteomes" id="UP000000845"/>
    </source>
</evidence>
<keyword evidence="6 8" id="KW-0368">Histidine biosynthesis</keyword>
<evidence type="ECO:0000256" key="5">
    <source>
        <dbReference type="ARBA" id="ARBA00022801"/>
    </source>
</evidence>
<evidence type="ECO:0000256" key="6">
    <source>
        <dbReference type="ARBA" id="ARBA00023102"/>
    </source>
</evidence>
<dbReference type="KEGG" id="str:Sterm_1709"/>
<dbReference type="CDD" id="cd12110">
    <property type="entry name" value="PHP_HisPPase_Hisj_like"/>
    <property type="match status" value="1"/>
</dbReference>
<name>D1AII3_SEBTE</name>
<evidence type="ECO:0000256" key="7">
    <source>
        <dbReference type="ARBA" id="ARBA00049158"/>
    </source>
</evidence>
<dbReference type="SUPFAM" id="SSF89550">
    <property type="entry name" value="PHP domain-like"/>
    <property type="match status" value="1"/>
</dbReference>
<evidence type="ECO:0000256" key="1">
    <source>
        <dbReference type="ARBA" id="ARBA00004970"/>
    </source>
</evidence>
<evidence type="ECO:0000256" key="4">
    <source>
        <dbReference type="ARBA" id="ARBA00022605"/>
    </source>
</evidence>
<dbReference type="EC" id="3.1.3.15" evidence="3 8"/>
<evidence type="ECO:0000259" key="9">
    <source>
        <dbReference type="Pfam" id="PF02811"/>
    </source>
</evidence>
<dbReference type="UniPathway" id="UPA00031">
    <property type="reaction ID" value="UER00013"/>
</dbReference>
<reference evidence="10 11" key="2">
    <citation type="journal article" date="2010" name="Stand. Genomic Sci.">
        <title>Complete genome sequence of Sebaldella termitidis type strain (NCTC 11300).</title>
        <authorList>
            <person name="Harmon-Smith M."/>
            <person name="Celia L."/>
            <person name="Chertkov O."/>
            <person name="Lapidus A."/>
            <person name="Copeland A."/>
            <person name="Glavina Del Rio T."/>
            <person name="Nolan M."/>
            <person name="Lucas S."/>
            <person name="Tice H."/>
            <person name="Cheng J.F."/>
            <person name="Han C."/>
            <person name="Detter J.C."/>
            <person name="Bruce D."/>
            <person name="Goodwin L."/>
            <person name="Pitluck S."/>
            <person name="Pati A."/>
            <person name="Liolios K."/>
            <person name="Ivanova N."/>
            <person name="Mavromatis K."/>
            <person name="Mikhailova N."/>
            <person name="Chen A."/>
            <person name="Palaniappan K."/>
            <person name="Land M."/>
            <person name="Hauser L."/>
            <person name="Chang Y.J."/>
            <person name="Jeffries C.D."/>
            <person name="Brettin T."/>
            <person name="Goker M."/>
            <person name="Beck B."/>
            <person name="Bristow J."/>
            <person name="Eisen J.A."/>
            <person name="Markowitz V."/>
            <person name="Hugenholtz P."/>
            <person name="Kyrpides N.C."/>
            <person name="Klenk H.P."/>
            <person name="Chen F."/>
        </authorList>
    </citation>
    <scope>NUCLEOTIDE SEQUENCE [LARGE SCALE GENOMIC DNA]</scope>
    <source>
        <strain evidence="11">ATCC 33386 / NCTC 11300</strain>
    </source>
</reference>
<dbReference type="Pfam" id="PF02811">
    <property type="entry name" value="PHP"/>
    <property type="match status" value="1"/>
</dbReference>
<organism evidence="10 11">
    <name type="scientific">Sebaldella termitidis (strain ATCC 33386 / NCTC 11300)</name>
    <dbReference type="NCBI Taxonomy" id="526218"/>
    <lineage>
        <taxon>Bacteria</taxon>
        <taxon>Fusobacteriati</taxon>
        <taxon>Fusobacteriota</taxon>
        <taxon>Fusobacteriia</taxon>
        <taxon>Fusobacteriales</taxon>
        <taxon>Leptotrichiaceae</taxon>
        <taxon>Sebaldella</taxon>
    </lineage>
</organism>
<dbReference type="PANTHER" id="PTHR21039:SF0">
    <property type="entry name" value="HISTIDINOL-PHOSPHATASE"/>
    <property type="match status" value="1"/>
</dbReference>
<evidence type="ECO:0000256" key="3">
    <source>
        <dbReference type="ARBA" id="ARBA00013085"/>
    </source>
</evidence>
<sequence length="289" mass="34139">MLADYHMHFEYGSYDEEWVKGFFESAYEKGVTELGITEHSHGFKEFKDLYYDELILDNSEIGEFQKKWLGNVKSKFVHTLDEYRDFINSLKQKGYPVKFGIEVCNFRNQERVSEILSKYDFDYIIVSIHFIKGWGFDFSALKDIFEKQSVYNIWEDYVREIENVAQSGLYDILGHPFNLRLFNNFPEKNVDDLLEKTAEALKENNMAIDINTGTYYRYPINEISPYEDFMKLVKKYEIPVILSSDAHEPGHAGFMIKEAAEYALSFGIDKFLRFDKKKRISEMICLKNK</sequence>